<evidence type="ECO:0000256" key="1">
    <source>
        <dbReference type="ARBA" id="ARBA00004442"/>
    </source>
</evidence>
<keyword evidence="8" id="KW-0175">Coiled coil</keyword>
<evidence type="ECO:0000256" key="4">
    <source>
        <dbReference type="ARBA" id="ARBA00022452"/>
    </source>
</evidence>
<keyword evidence="5" id="KW-0812">Transmembrane</keyword>
<dbReference type="EMBL" id="CP013118">
    <property type="protein sequence ID" value="ALO17276.1"/>
    <property type="molecule type" value="Genomic_DNA"/>
</dbReference>
<evidence type="ECO:0000256" key="5">
    <source>
        <dbReference type="ARBA" id="ARBA00022692"/>
    </source>
</evidence>
<keyword evidence="3" id="KW-0813">Transport</keyword>
<dbReference type="KEGG" id="blq:L21SP5_03678"/>
<protein>
    <submittedName>
        <fullName evidence="9">Type I secretion outer membrane protein, TolC family</fullName>
    </submittedName>
</protein>
<dbReference type="Pfam" id="PF02321">
    <property type="entry name" value="OEP"/>
    <property type="match status" value="1"/>
</dbReference>
<proteinExistence type="inferred from homology"/>
<keyword evidence="7" id="KW-0998">Cell outer membrane</keyword>
<comment type="subcellular location">
    <subcellularLocation>
        <location evidence="1">Cell outer membrane</location>
    </subcellularLocation>
</comment>
<keyword evidence="4" id="KW-1134">Transmembrane beta strand</keyword>
<dbReference type="GO" id="GO:0009279">
    <property type="term" value="C:cell outer membrane"/>
    <property type="evidence" value="ECO:0007669"/>
    <property type="project" value="UniProtKB-SubCell"/>
</dbReference>
<dbReference type="SUPFAM" id="SSF56954">
    <property type="entry name" value="Outer membrane efflux proteins (OEP)"/>
    <property type="match status" value="1"/>
</dbReference>
<feature type="coiled-coil region" evidence="8">
    <location>
        <begin position="169"/>
        <end position="196"/>
    </location>
</feature>
<reference evidence="9 10" key="1">
    <citation type="submission" date="2015-11" db="EMBL/GenBank/DDBJ databases">
        <title>Description and complete genome sequence of a novel strain predominating in hypersaline microbial mats and representing a new family of the Bacteriodetes phylum.</title>
        <authorList>
            <person name="Spring S."/>
            <person name="Bunk B."/>
            <person name="Sproer C."/>
            <person name="Klenk H.-P."/>
        </authorList>
    </citation>
    <scope>NUCLEOTIDE SEQUENCE [LARGE SCALE GENOMIC DNA]</scope>
    <source>
        <strain evidence="9 10">L21-Spi-D4</strain>
    </source>
</reference>
<dbReference type="Gene3D" id="1.20.1600.10">
    <property type="entry name" value="Outer membrane efflux proteins (OEP)"/>
    <property type="match status" value="1"/>
</dbReference>
<dbReference type="OrthoDB" id="1680428at2"/>
<evidence type="ECO:0000256" key="7">
    <source>
        <dbReference type="ARBA" id="ARBA00023237"/>
    </source>
</evidence>
<dbReference type="STRING" id="1307839.L21SP5_03678"/>
<dbReference type="RefSeq" id="WP_057954567.1">
    <property type="nucleotide sequence ID" value="NZ_CP013118.1"/>
</dbReference>
<dbReference type="PANTHER" id="PTHR30026:SF20">
    <property type="entry name" value="OUTER MEMBRANE PROTEIN TOLC"/>
    <property type="match status" value="1"/>
</dbReference>
<evidence type="ECO:0000313" key="9">
    <source>
        <dbReference type="EMBL" id="ALO17276.1"/>
    </source>
</evidence>
<name>A0A0S2I5N7_9BACT</name>
<evidence type="ECO:0000313" key="10">
    <source>
        <dbReference type="Proteomes" id="UP000064893"/>
    </source>
</evidence>
<dbReference type="PANTHER" id="PTHR30026">
    <property type="entry name" value="OUTER MEMBRANE PROTEIN TOLC"/>
    <property type="match status" value="1"/>
</dbReference>
<sequence>MKHIIKIVILIIGFGQMLQAQEPLNRYLEIAAKNNPELQAEFNEYMAALEVAPQVKALPDPKVAFAYFISPVETREGPQQLKISASQYFPWFGTLKAKENSAVQNARASYEMFKQTRSRLYQEVKVEYFNLYFNERAIDITLENIELLQSIQKMATIKIESGLTSMVDEYRIQLEINELENQLALLRDKSGVLKTSFRNLLNAKNDLIINLPDTLERTDFPLSKQAVLDSIQTGNHKLLKLDFKQAALAYRQEAAEKTGMPDFNIGLNYTIIGEGENNASGKDAFVFPSVGITIPLYRKKYKAMVNEVVYLQEANQNEIESEKNELEILLDRTWKDYQDADRRIQLFEKQVKLARQALNLLESEYATENSDFEEILRMERQALKYSLEFEKAKTDKQAAIAFIEYLMGK</sequence>
<organism evidence="9 10">
    <name type="scientific">Salinivirga cyanobacteriivorans</name>
    <dbReference type="NCBI Taxonomy" id="1307839"/>
    <lineage>
        <taxon>Bacteria</taxon>
        <taxon>Pseudomonadati</taxon>
        <taxon>Bacteroidota</taxon>
        <taxon>Bacteroidia</taxon>
        <taxon>Bacteroidales</taxon>
        <taxon>Salinivirgaceae</taxon>
        <taxon>Salinivirga</taxon>
    </lineage>
</organism>
<keyword evidence="6" id="KW-0472">Membrane</keyword>
<keyword evidence="10" id="KW-1185">Reference proteome</keyword>
<gene>
    <name evidence="9" type="ORF">L21SP5_03678</name>
</gene>
<dbReference type="InterPro" id="IPR051906">
    <property type="entry name" value="TolC-like"/>
</dbReference>
<dbReference type="AlphaFoldDB" id="A0A0S2I5N7"/>
<accession>A0A0S2I5N7</accession>
<evidence type="ECO:0000256" key="8">
    <source>
        <dbReference type="SAM" id="Coils"/>
    </source>
</evidence>
<feature type="coiled-coil region" evidence="8">
    <location>
        <begin position="312"/>
        <end position="364"/>
    </location>
</feature>
<dbReference type="Proteomes" id="UP000064893">
    <property type="component" value="Chromosome"/>
</dbReference>
<comment type="similarity">
    <text evidence="2">Belongs to the outer membrane factor (OMF) (TC 1.B.17) family.</text>
</comment>
<dbReference type="GO" id="GO:0015562">
    <property type="term" value="F:efflux transmembrane transporter activity"/>
    <property type="evidence" value="ECO:0007669"/>
    <property type="project" value="InterPro"/>
</dbReference>
<dbReference type="GO" id="GO:0015288">
    <property type="term" value="F:porin activity"/>
    <property type="evidence" value="ECO:0007669"/>
    <property type="project" value="TreeGrafter"/>
</dbReference>
<dbReference type="GO" id="GO:1990281">
    <property type="term" value="C:efflux pump complex"/>
    <property type="evidence" value="ECO:0007669"/>
    <property type="project" value="TreeGrafter"/>
</dbReference>
<evidence type="ECO:0000256" key="3">
    <source>
        <dbReference type="ARBA" id="ARBA00022448"/>
    </source>
</evidence>
<evidence type="ECO:0000256" key="2">
    <source>
        <dbReference type="ARBA" id="ARBA00007613"/>
    </source>
</evidence>
<dbReference type="InterPro" id="IPR003423">
    <property type="entry name" value="OMP_efflux"/>
</dbReference>
<evidence type="ECO:0000256" key="6">
    <source>
        <dbReference type="ARBA" id="ARBA00023136"/>
    </source>
</evidence>